<accession>A0ABY4P2P4</accession>
<dbReference type="Gene3D" id="3.90.1150.10">
    <property type="entry name" value="Aspartate Aminotransferase, domain 1"/>
    <property type="match status" value="1"/>
</dbReference>
<reference evidence="7" key="1">
    <citation type="submission" date="2022-01" db="EMBL/GenBank/DDBJ databases">
        <title>PSI-footprinting approach for the identification of protein synthesis inhibitor producers.</title>
        <authorList>
            <person name="Handel F."/>
            <person name="Kulik A."/>
            <person name="Wex K.W."/>
            <person name="Berscheid A."/>
            <person name="Saur J.S."/>
            <person name="Winkler A."/>
            <person name="Wibberg D."/>
            <person name="Kalinowski J."/>
            <person name="Broetz-Oesterhelt H."/>
            <person name="Mast Y."/>
        </authorList>
    </citation>
    <scope>NUCLEOTIDE SEQUENCE</scope>
    <source>
        <strain evidence="7">KNN 49.3e</strain>
    </source>
</reference>
<evidence type="ECO:0000313" key="7">
    <source>
        <dbReference type="EMBL" id="UQS26506.1"/>
    </source>
</evidence>
<dbReference type="Proteomes" id="UP000830158">
    <property type="component" value="Chromosome"/>
</dbReference>
<keyword evidence="2" id="KW-0663">Pyridoxal phosphate</keyword>
<dbReference type="InterPro" id="IPR015424">
    <property type="entry name" value="PyrdxlP-dep_Trfase"/>
</dbReference>
<organism evidence="7 8">
    <name type="scientific">Amycolatopsis thermalba</name>
    <dbReference type="NCBI Taxonomy" id="944492"/>
    <lineage>
        <taxon>Bacteria</taxon>
        <taxon>Bacillati</taxon>
        <taxon>Actinomycetota</taxon>
        <taxon>Actinomycetes</taxon>
        <taxon>Pseudonocardiales</taxon>
        <taxon>Pseudonocardiaceae</taxon>
        <taxon>Amycolatopsis</taxon>
    </lineage>
</organism>
<name>A0ABY4P2P4_9PSEU</name>
<evidence type="ECO:0000256" key="3">
    <source>
        <dbReference type="ARBA" id="ARBA00023194"/>
    </source>
</evidence>
<dbReference type="InterPro" id="IPR000192">
    <property type="entry name" value="Aminotrans_V_dom"/>
</dbReference>
<dbReference type="Pfam" id="PF00266">
    <property type="entry name" value="Aminotran_5"/>
    <property type="match status" value="1"/>
</dbReference>
<feature type="domain" description="Aminotransferase class V" evidence="6">
    <location>
        <begin position="24"/>
        <end position="387"/>
    </location>
</feature>
<evidence type="ECO:0000256" key="1">
    <source>
        <dbReference type="ARBA" id="ARBA00001933"/>
    </source>
</evidence>
<evidence type="ECO:0000256" key="5">
    <source>
        <dbReference type="RuleBase" id="RU004504"/>
    </source>
</evidence>
<evidence type="ECO:0000259" key="6">
    <source>
        <dbReference type="Pfam" id="PF00266"/>
    </source>
</evidence>
<dbReference type="EMBL" id="CP091196">
    <property type="protein sequence ID" value="UQS26506.1"/>
    <property type="molecule type" value="Genomic_DNA"/>
</dbReference>
<proteinExistence type="inferred from homology"/>
<keyword evidence="3" id="KW-0045">Antibiotic biosynthesis</keyword>
<dbReference type="Gene3D" id="3.40.640.10">
    <property type="entry name" value="Type I PLP-dependent aspartate aminotransferase-like (Major domain)"/>
    <property type="match status" value="1"/>
</dbReference>
<keyword evidence="7" id="KW-0808">Transferase</keyword>
<dbReference type="SUPFAM" id="SSF53383">
    <property type="entry name" value="PLP-dependent transferases"/>
    <property type="match status" value="1"/>
</dbReference>
<keyword evidence="7" id="KW-0032">Aminotransferase</keyword>
<evidence type="ECO:0000256" key="4">
    <source>
        <dbReference type="RuleBase" id="RU004075"/>
    </source>
</evidence>
<sequence length="395" mass="43480">MTTLREEDVDRLRRDTPGTDAVVHLNNAGSSLPPRQVTDTVLDYLREESVRGGYETAAAHADRIRGVYDGIARFLGADAADISVTDSATRSWQAVFYAFRFAPGDRILTGRAEYASNAIAYLQIARRTGAVVEVVEDDESGQLDIADLERRLDDTVKLIAITHVPTQGGLVNPAEEVGAIAERAGIPFLLDACQSAGQLDLDVRRLRCDALSATGRKYVRGPRGTGFLYTHPRLRERLEPAMLDLYSATWTAPEEFEIAPDGRRFETWERNYGLVLGLGAAVDYARRVGLPAIEERVTALAARLRADLSQIAGVTVHDQGKRKCGIVTFSVAGTEAAEVQQRLAAAKINTSITRPTSYQYDQEVRNLPAMVRASVHYYNTEDELRALTETVERLA</sequence>
<dbReference type="InterPro" id="IPR015421">
    <property type="entry name" value="PyrdxlP-dep_Trfase_major"/>
</dbReference>
<dbReference type="PANTHER" id="PTHR43586:SF24">
    <property type="entry name" value="BLR4730 PROTEIN"/>
    <property type="match status" value="1"/>
</dbReference>
<gene>
    <name evidence="7" type="ORF">L1857_28690</name>
</gene>
<evidence type="ECO:0000256" key="2">
    <source>
        <dbReference type="ARBA" id="ARBA00022898"/>
    </source>
</evidence>
<dbReference type="PANTHER" id="PTHR43586">
    <property type="entry name" value="CYSTEINE DESULFURASE"/>
    <property type="match status" value="1"/>
</dbReference>
<dbReference type="GO" id="GO:0008483">
    <property type="term" value="F:transaminase activity"/>
    <property type="evidence" value="ECO:0007669"/>
    <property type="project" value="UniProtKB-KW"/>
</dbReference>
<comment type="similarity">
    <text evidence="4">Belongs to the class-V pyridoxal-phosphate-dependent aminotransferase family.</text>
</comment>
<dbReference type="InterPro" id="IPR015422">
    <property type="entry name" value="PyrdxlP-dep_Trfase_small"/>
</dbReference>
<keyword evidence="8" id="KW-1185">Reference proteome</keyword>
<comment type="cofactor">
    <cofactor evidence="1 5">
        <name>pyridoxal 5'-phosphate</name>
        <dbReference type="ChEBI" id="CHEBI:597326"/>
    </cofactor>
</comment>
<protein>
    <submittedName>
        <fullName evidence="7">Aminotransferase class V-fold PLP-dependent enzyme</fullName>
    </submittedName>
</protein>
<dbReference type="PROSITE" id="PS00595">
    <property type="entry name" value="AA_TRANSFER_CLASS_5"/>
    <property type="match status" value="1"/>
</dbReference>
<dbReference type="InterPro" id="IPR020578">
    <property type="entry name" value="Aminotrans_V_PyrdxlP_BS"/>
</dbReference>
<evidence type="ECO:0000313" key="8">
    <source>
        <dbReference type="Proteomes" id="UP000830158"/>
    </source>
</evidence>